<dbReference type="Proteomes" id="UP000236182">
    <property type="component" value="Unassembled WGS sequence"/>
</dbReference>
<sequence>MIDSMKIAYKLKFIIFFSLLSTSFFSQKFSFVYEAKYRTSKEKSEDINTENMILDFENNTSIFRDSMSRDADSLKLINKNGGYIMGIENQFYIKKDITNKKIGKIITYLRANYLLPVDEQLNWNILPEQKTIGKYKSQKAEVSYGGRNWVAWFTTELPFNDGPYIFYGLPGLIISIEDTEHDYSFNLIQVKKGSNWFDVRTKTITINWTQYDQLGKSYYNDPWNSKTGKKVTFTDPQGNEKDMHEMIREAQKSILEENNPLELNHKINYK</sequence>
<proteinExistence type="predicted"/>
<dbReference type="OrthoDB" id="1440774at2"/>
<reference evidence="1" key="1">
    <citation type="submission" date="2018-04" db="EMBL/GenBank/DDBJ databases">
        <title>Draft Genome Sequences of Chryseobacterium lactis NCTC11390T isolated from milk, Chryseobacterium oncorhynchi 701B-08T from rainbow trout, and Chryseobacterium viscerum 687B-08T from diseased fish.</title>
        <authorList>
            <person name="Jeong J.-J."/>
            <person name="Lee Y.J."/>
            <person name="Pathiraja D."/>
            <person name="Park B."/>
            <person name="Choi I.-G."/>
            <person name="Kim K.D."/>
        </authorList>
    </citation>
    <scope>NUCLEOTIDE SEQUENCE [LARGE SCALE GENOMIC DNA]</scope>
    <source>
        <strain evidence="1">701B-08</strain>
    </source>
</reference>
<dbReference type="NCBIfam" id="TIGR01200">
    <property type="entry name" value="GLPGLI"/>
    <property type="match status" value="1"/>
</dbReference>
<dbReference type="AlphaFoldDB" id="A0A316WEY0"/>
<evidence type="ECO:0000313" key="2">
    <source>
        <dbReference type="Proteomes" id="UP000236182"/>
    </source>
</evidence>
<comment type="caution">
    <text evidence="1">The sequence shown here is derived from an EMBL/GenBank/DDBJ whole genome shotgun (WGS) entry which is preliminary data.</text>
</comment>
<organism evidence="1 2">
    <name type="scientific">Chryseobacterium oncorhynchi</name>
    <dbReference type="NCBI Taxonomy" id="741074"/>
    <lineage>
        <taxon>Bacteria</taxon>
        <taxon>Pseudomonadati</taxon>
        <taxon>Bacteroidota</taxon>
        <taxon>Flavobacteriia</taxon>
        <taxon>Flavobacteriales</taxon>
        <taxon>Weeksellaceae</taxon>
        <taxon>Chryseobacterium group</taxon>
        <taxon>Chryseobacterium</taxon>
    </lineage>
</organism>
<accession>A0A316WEY0</accession>
<dbReference type="Pfam" id="PF09697">
    <property type="entry name" value="Porph_ging"/>
    <property type="match status" value="1"/>
</dbReference>
<dbReference type="InterPro" id="IPR005901">
    <property type="entry name" value="GLPGLI"/>
</dbReference>
<gene>
    <name evidence="1" type="ORF">C1638_020885</name>
</gene>
<evidence type="ECO:0008006" key="3">
    <source>
        <dbReference type="Google" id="ProtNLM"/>
    </source>
</evidence>
<name>A0A316WEY0_9FLAO</name>
<dbReference type="EMBL" id="PPEI02000009">
    <property type="protein sequence ID" value="PWN60025.1"/>
    <property type="molecule type" value="Genomic_DNA"/>
</dbReference>
<evidence type="ECO:0000313" key="1">
    <source>
        <dbReference type="EMBL" id="PWN60025.1"/>
    </source>
</evidence>
<protein>
    <recommendedName>
        <fullName evidence="3">GLPGLI family protein</fullName>
    </recommendedName>
</protein>
<keyword evidence="2" id="KW-1185">Reference proteome</keyword>